<comment type="caution">
    <text evidence="1">The sequence shown here is derived from an EMBL/GenBank/DDBJ whole genome shotgun (WGS) entry which is preliminary data.</text>
</comment>
<protein>
    <submittedName>
        <fullName evidence="1">Uncharacterized protein</fullName>
    </submittedName>
</protein>
<organism evidence="1">
    <name type="scientific">bioreactor metagenome</name>
    <dbReference type="NCBI Taxonomy" id="1076179"/>
    <lineage>
        <taxon>unclassified sequences</taxon>
        <taxon>metagenomes</taxon>
        <taxon>ecological metagenomes</taxon>
    </lineage>
</organism>
<reference evidence="1" key="1">
    <citation type="submission" date="2019-08" db="EMBL/GenBank/DDBJ databases">
        <authorList>
            <person name="Kucharzyk K."/>
            <person name="Murdoch R.W."/>
            <person name="Higgins S."/>
            <person name="Loffler F."/>
        </authorList>
    </citation>
    <scope>NUCLEOTIDE SEQUENCE</scope>
</reference>
<dbReference type="AlphaFoldDB" id="A0A645HRJ4"/>
<dbReference type="EMBL" id="VSSQ01097933">
    <property type="protein sequence ID" value="MPN41102.1"/>
    <property type="molecule type" value="Genomic_DNA"/>
</dbReference>
<gene>
    <name evidence="1" type="ORF">SDC9_188643</name>
</gene>
<accession>A0A645HRJ4</accession>
<name>A0A645HRJ4_9ZZZZ</name>
<sequence length="118" mass="13292">MNREIRNLSKVFLNAKVVSIAHTGDIIPDGTKRQAKLPDVIKMFETEGEGAIVSILEKGNDSFLVIVNRDFKKSMKVRIEGDHSLQRVLKDGTVVPARAYINTLEVDPADLLIYNWKK</sequence>
<evidence type="ECO:0000313" key="1">
    <source>
        <dbReference type="EMBL" id="MPN41102.1"/>
    </source>
</evidence>
<proteinExistence type="predicted"/>